<gene>
    <name evidence="6" type="ORF">WMO62_01620</name>
</gene>
<protein>
    <submittedName>
        <fullName evidence="6">Radical SAM protein</fullName>
    </submittedName>
</protein>
<dbReference type="InterPro" id="IPR013785">
    <property type="entry name" value="Aldolase_TIM"/>
</dbReference>
<dbReference type="EMBL" id="JBBMFC010000002">
    <property type="protein sequence ID" value="MEQ2577537.1"/>
    <property type="molecule type" value="Genomic_DNA"/>
</dbReference>
<accession>A0ABV1HX81</accession>
<dbReference type="CDD" id="cd01335">
    <property type="entry name" value="Radical_SAM"/>
    <property type="match status" value="1"/>
</dbReference>
<keyword evidence="2" id="KW-0479">Metal-binding</keyword>
<keyword evidence="7" id="KW-1185">Reference proteome</keyword>
<evidence type="ECO:0000313" key="7">
    <source>
        <dbReference type="Proteomes" id="UP001470288"/>
    </source>
</evidence>
<sequence length="307" mass="34453">MNEWQDMITTLYKNGCQLCPRECGADRIHGQTGFCGMTDELMAARAALHYWEEPCISGTEGSGAVFFSGCTLRCVFCQNAEIAAGHAGKMLSVDRLADIFLELQEKKANNLNLVTATHFLPLILPALEKAKAKGLKIPVVYNTGGYEKTEIIKMLDGIVDIWLPDHKYRSSELSAKYSRAKDYPEKAAAALEQMVQQTGVSVFDKRGMMKKGVIVRHLVLPGCISDSKDVLEYLWDHFGNKIYVSIMSQYTPLPHVTAWPELNRQVTWDEYHEVVDYARFLGMSQVYIQEGECAKDSFIPAFDCEGI</sequence>
<keyword evidence="1" id="KW-0949">S-adenosyl-L-methionine</keyword>
<dbReference type="PANTHER" id="PTHR43075">
    <property type="entry name" value="FORMATE LYASE ACTIVATING ENZYME, PUTATIVE (AFU_ORTHOLOGUE AFUA_2G15630)-RELATED"/>
    <property type="match status" value="1"/>
</dbReference>
<evidence type="ECO:0000313" key="6">
    <source>
        <dbReference type="EMBL" id="MEQ2577537.1"/>
    </source>
</evidence>
<dbReference type="SUPFAM" id="SSF102114">
    <property type="entry name" value="Radical SAM enzymes"/>
    <property type="match status" value="1"/>
</dbReference>
<reference evidence="6 7" key="1">
    <citation type="submission" date="2024-03" db="EMBL/GenBank/DDBJ databases">
        <title>Human intestinal bacterial collection.</title>
        <authorList>
            <person name="Pauvert C."/>
            <person name="Hitch T.C.A."/>
            <person name="Clavel T."/>
        </authorList>
    </citation>
    <scope>NUCLEOTIDE SEQUENCE [LARGE SCALE GENOMIC DNA]</scope>
    <source>
        <strain evidence="6 7">CLA-AA-H78B</strain>
    </source>
</reference>
<dbReference type="PIRSF" id="PIRSF004869">
    <property type="entry name" value="PflX_prd"/>
    <property type="match status" value="1"/>
</dbReference>
<keyword evidence="3" id="KW-0408">Iron</keyword>
<dbReference type="InterPro" id="IPR040085">
    <property type="entry name" value="MJ0674-like"/>
</dbReference>
<name>A0ABV1HX81_9FIRM</name>
<evidence type="ECO:0000259" key="5">
    <source>
        <dbReference type="Pfam" id="PF04055"/>
    </source>
</evidence>
<dbReference type="InterPro" id="IPR007197">
    <property type="entry name" value="rSAM"/>
</dbReference>
<dbReference type="SFLD" id="SFLDG01099">
    <property type="entry name" value="Uncharacterised_Radical_SAM_Su"/>
    <property type="match status" value="1"/>
</dbReference>
<dbReference type="InterPro" id="IPR058240">
    <property type="entry name" value="rSAM_sf"/>
</dbReference>
<comment type="caution">
    <text evidence="6">The sequence shown here is derived from an EMBL/GenBank/DDBJ whole genome shotgun (WGS) entry which is preliminary data.</text>
</comment>
<proteinExistence type="predicted"/>
<dbReference type="Gene3D" id="3.20.20.70">
    <property type="entry name" value="Aldolase class I"/>
    <property type="match status" value="1"/>
</dbReference>
<dbReference type="SFLD" id="SFLDS00029">
    <property type="entry name" value="Radical_SAM"/>
    <property type="match status" value="1"/>
</dbReference>
<dbReference type="InterPro" id="IPR016431">
    <property type="entry name" value="Pyrv-formate_lyase-activ_prd"/>
</dbReference>
<evidence type="ECO:0000256" key="3">
    <source>
        <dbReference type="ARBA" id="ARBA00023004"/>
    </source>
</evidence>
<dbReference type="Pfam" id="PF04055">
    <property type="entry name" value="Radical_SAM"/>
    <property type="match status" value="1"/>
</dbReference>
<keyword evidence="4" id="KW-0411">Iron-sulfur</keyword>
<evidence type="ECO:0000256" key="4">
    <source>
        <dbReference type="ARBA" id="ARBA00023014"/>
    </source>
</evidence>
<organism evidence="6 7">
    <name type="scientific">Hominiventricola aquisgranensis</name>
    <dbReference type="NCBI Taxonomy" id="3133164"/>
    <lineage>
        <taxon>Bacteria</taxon>
        <taxon>Bacillati</taxon>
        <taxon>Bacillota</taxon>
        <taxon>Clostridia</taxon>
        <taxon>Lachnospirales</taxon>
        <taxon>Lachnospiraceae</taxon>
        <taxon>Hominiventricola</taxon>
    </lineage>
</organism>
<dbReference type="PANTHER" id="PTHR43075:SF1">
    <property type="entry name" value="FORMATE LYASE ACTIVATING ENZYME, PUTATIVE (AFU_ORTHOLOGUE AFUA_2G15630)-RELATED"/>
    <property type="match status" value="1"/>
</dbReference>
<evidence type="ECO:0000256" key="2">
    <source>
        <dbReference type="ARBA" id="ARBA00022723"/>
    </source>
</evidence>
<evidence type="ECO:0000256" key="1">
    <source>
        <dbReference type="ARBA" id="ARBA00022691"/>
    </source>
</evidence>
<dbReference type="Proteomes" id="UP001470288">
    <property type="component" value="Unassembled WGS sequence"/>
</dbReference>
<dbReference type="RefSeq" id="WP_349143591.1">
    <property type="nucleotide sequence ID" value="NZ_JBBMFC010000002.1"/>
</dbReference>
<feature type="domain" description="Radical SAM core" evidence="5">
    <location>
        <begin position="66"/>
        <end position="160"/>
    </location>
</feature>